<gene>
    <name evidence="1" type="ORF">S03H2_23438</name>
</gene>
<organism evidence="1">
    <name type="scientific">marine sediment metagenome</name>
    <dbReference type="NCBI Taxonomy" id="412755"/>
    <lineage>
        <taxon>unclassified sequences</taxon>
        <taxon>metagenomes</taxon>
        <taxon>ecological metagenomes</taxon>
    </lineage>
</organism>
<dbReference type="EMBL" id="BARU01012801">
    <property type="protein sequence ID" value="GAH31452.1"/>
    <property type="molecule type" value="Genomic_DNA"/>
</dbReference>
<sequence length="36" mass="4011">MGEKLKELLKHGIVADICGRGLFRGVRLVDENRGDD</sequence>
<proteinExistence type="predicted"/>
<reference evidence="1" key="1">
    <citation type="journal article" date="2014" name="Front. Microbiol.">
        <title>High frequency of phylogenetically diverse reductive dehalogenase-homologous genes in deep subseafloor sedimentary metagenomes.</title>
        <authorList>
            <person name="Kawai M."/>
            <person name="Futagami T."/>
            <person name="Toyoda A."/>
            <person name="Takaki Y."/>
            <person name="Nishi S."/>
            <person name="Hori S."/>
            <person name="Arai W."/>
            <person name="Tsubouchi T."/>
            <person name="Morono Y."/>
            <person name="Uchiyama I."/>
            <person name="Ito T."/>
            <person name="Fujiyama A."/>
            <person name="Inagaki F."/>
            <person name="Takami H."/>
        </authorList>
    </citation>
    <scope>NUCLEOTIDE SEQUENCE</scope>
    <source>
        <strain evidence="1">Expedition CK06-06</strain>
    </source>
</reference>
<evidence type="ECO:0000313" key="1">
    <source>
        <dbReference type="EMBL" id="GAH31452.1"/>
    </source>
</evidence>
<dbReference type="AlphaFoldDB" id="X1EFS9"/>
<accession>X1EFS9</accession>
<comment type="caution">
    <text evidence="1">The sequence shown here is derived from an EMBL/GenBank/DDBJ whole genome shotgun (WGS) entry which is preliminary data.</text>
</comment>
<protein>
    <submittedName>
        <fullName evidence="1">Uncharacterized protein</fullName>
    </submittedName>
</protein>
<name>X1EFS9_9ZZZZ</name>
<feature type="non-terminal residue" evidence="1">
    <location>
        <position position="36"/>
    </location>
</feature>